<dbReference type="Proteomes" id="UP001064782">
    <property type="component" value="Unassembled WGS sequence"/>
</dbReference>
<proteinExistence type="predicted"/>
<dbReference type="AlphaFoldDB" id="A0A9P3Q9W0"/>
<evidence type="ECO:0000313" key="2">
    <source>
        <dbReference type="EMBL" id="GLB81397.1"/>
    </source>
</evidence>
<protein>
    <recommendedName>
        <fullName evidence="1">Thioredoxin-like fold domain-containing protein</fullName>
    </recommendedName>
</protein>
<dbReference type="Proteomes" id="UP001165663">
    <property type="component" value="Unassembled WGS sequence"/>
</dbReference>
<feature type="domain" description="Thioredoxin-like fold" evidence="1">
    <location>
        <begin position="54"/>
        <end position="224"/>
    </location>
</feature>
<evidence type="ECO:0000313" key="3">
    <source>
        <dbReference type="EMBL" id="GLD32292.1"/>
    </source>
</evidence>
<accession>A0A9P3Q9W0</accession>
<evidence type="ECO:0000259" key="1">
    <source>
        <dbReference type="Pfam" id="PF13462"/>
    </source>
</evidence>
<name>A0A9P3Q9W0_9MYCO</name>
<evidence type="ECO:0000313" key="4">
    <source>
        <dbReference type="Proteomes" id="UP001064782"/>
    </source>
</evidence>
<comment type="caution">
    <text evidence="3">The sequence shown here is derived from an EMBL/GenBank/DDBJ whole genome shotgun (WGS) entry which is preliminary data.</text>
</comment>
<sequence>MTASATGISFVKRPAGTSLAVAMTLGLLGVILVCIPGAGPAYAADAAPAGDILSIGDPAAPGQIELYLDPLCPYSGRLLREQGAEIGRRIEAGRLQIDLRFVNFLEKYSASGTYDVRAIYASFIVADHSQSSDISWQFIEQIFSADQQPKEEGATDLSNDQLAGLADRVGAPPSAQELIKLGLPVPYYARTIAANNLALLRDLPEPGVPTVVIGGKSVDGNTDWLDRLPR</sequence>
<organism evidence="3 4">
    <name type="scientific">Mycobacterium kiyosense</name>
    <dbReference type="NCBI Taxonomy" id="2871094"/>
    <lineage>
        <taxon>Bacteria</taxon>
        <taxon>Bacillati</taxon>
        <taxon>Actinomycetota</taxon>
        <taxon>Actinomycetes</taxon>
        <taxon>Mycobacteriales</taxon>
        <taxon>Mycobacteriaceae</taxon>
        <taxon>Mycobacterium</taxon>
    </lineage>
</organism>
<keyword evidence="4" id="KW-1185">Reference proteome</keyword>
<dbReference type="SUPFAM" id="SSF52833">
    <property type="entry name" value="Thioredoxin-like"/>
    <property type="match status" value="1"/>
</dbReference>
<dbReference type="Gene3D" id="3.40.30.10">
    <property type="entry name" value="Glutaredoxin"/>
    <property type="match status" value="1"/>
</dbReference>
<dbReference type="EMBL" id="BRZI01000040">
    <property type="protein sequence ID" value="GLD32292.1"/>
    <property type="molecule type" value="Genomic_DNA"/>
</dbReference>
<dbReference type="InterPro" id="IPR012336">
    <property type="entry name" value="Thioredoxin-like_fold"/>
</dbReference>
<reference evidence="3" key="1">
    <citation type="submission" date="2022-08" db="EMBL/GenBank/DDBJ databases">
        <title>Mycobacterium kiyosense sp. nov., scotochromogenic slow-glowing species isolated from respiratory specimens.</title>
        <authorList>
            <person name="Fukano H."/>
            <person name="Kazumi Y."/>
            <person name="Sakagami N."/>
            <person name="Ato M."/>
            <person name="Mitarai S."/>
            <person name="Hoshino Y."/>
        </authorList>
    </citation>
    <scope>NUCLEOTIDE SEQUENCE</scope>
    <source>
        <strain evidence="3">1413</strain>
        <strain evidence="2">SRL2020-028</strain>
    </source>
</reference>
<dbReference type="EMBL" id="BRXE01000003">
    <property type="protein sequence ID" value="GLB81397.1"/>
    <property type="molecule type" value="Genomic_DNA"/>
</dbReference>
<gene>
    <name evidence="3" type="ORF">Mkiyose1413_41750</name>
    <name evidence="2" type="ORF">SRL2020028_06530</name>
</gene>
<dbReference type="InterPro" id="IPR036249">
    <property type="entry name" value="Thioredoxin-like_sf"/>
</dbReference>
<dbReference type="Pfam" id="PF13462">
    <property type="entry name" value="Thioredoxin_4"/>
    <property type="match status" value="1"/>
</dbReference>